<sequence>MRLINVDTLELEEFFDDSIPRYAILSHTWGQEEVSFQDLCWLHDYEKNRMTYTSLEALIPQIGQNMKGKATEMRQRAGFDKIVQSARLAKERELQYVWVDTCCIDKTSSAELSEAINSMFRWYQRSEICFAFLSDVDKRDQGHGGLRFEDSRWFTRGWTLQELLSPSLVMFYDRTWTAMNTRDALAHLIEDITGIPEDALAERYCLNSWSFADRMSWASKRTTSRKEDMAYCLMGFFQVNMPLLYGEGEKAFVRLQQEIIKEHGDQSLLAWGYNESVLTHSSIFAPSPAFMGSAKIGEDNLSSIAPFHLSNKGLEISLDIFQVPTWNAGLSDVYYALWDVWFSRSGDTRRQKTHRLCLPLSPALFSGKELVDGQHMVRCPSGPLMIASKHVPDRRSHQRILIAKEHAWYWGFERRCTWIHLCMQQLHRVLPSARLVEVFPPALYMEPAGPGARFWFSNIDQPEVYIFRFLIPNDFGEEVTKGGQSVQLVVVAVLPCATSAYDEGTSTTMSVTAVEWMDGSRRAGAGRSQDDGTTPFCSLADAACAGVPLLDARRRFDNSVPFLIDGRPLKVAIRTDPQPVLFGRGQHDGWPVSISFYLSWAL</sequence>
<organism evidence="3 4">
    <name type="scientific">Colletotrichum kahawae</name>
    <name type="common">Coffee berry disease fungus</name>
    <dbReference type="NCBI Taxonomy" id="34407"/>
    <lineage>
        <taxon>Eukaryota</taxon>
        <taxon>Fungi</taxon>
        <taxon>Dikarya</taxon>
        <taxon>Ascomycota</taxon>
        <taxon>Pezizomycotina</taxon>
        <taxon>Sordariomycetes</taxon>
        <taxon>Hypocreomycetidae</taxon>
        <taxon>Glomerellales</taxon>
        <taxon>Glomerellaceae</taxon>
        <taxon>Colletotrichum</taxon>
        <taxon>Colletotrichum gloeosporioides species complex</taxon>
    </lineage>
</organism>
<evidence type="ECO:0000313" key="4">
    <source>
        <dbReference type="Proteomes" id="UP001281614"/>
    </source>
</evidence>
<evidence type="ECO:0000259" key="1">
    <source>
        <dbReference type="Pfam" id="PF06985"/>
    </source>
</evidence>
<feature type="domain" description="Heterokaryon incompatibility" evidence="1">
    <location>
        <begin position="22"/>
        <end position="142"/>
    </location>
</feature>
<dbReference type="PANTHER" id="PTHR10622">
    <property type="entry name" value="HET DOMAIN-CONTAINING PROTEIN"/>
    <property type="match status" value="1"/>
</dbReference>
<dbReference type="Proteomes" id="UP001281614">
    <property type="component" value="Unassembled WGS sequence"/>
</dbReference>
<reference evidence="3" key="1">
    <citation type="submission" date="2023-02" db="EMBL/GenBank/DDBJ databases">
        <title>Colletotrichum kahawae CIFC_Que2 genome sequencing and assembly.</title>
        <authorList>
            <person name="Baroncelli R."/>
        </authorList>
    </citation>
    <scope>NUCLEOTIDE SEQUENCE</scope>
    <source>
        <strain evidence="3">CIFC_Que2</strain>
    </source>
</reference>
<dbReference type="EMBL" id="VYYT01000035">
    <property type="protein sequence ID" value="KAK2775654.1"/>
    <property type="molecule type" value="Genomic_DNA"/>
</dbReference>
<proteinExistence type="predicted"/>
<gene>
    <name evidence="3" type="ORF">CKAH01_03540</name>
</gene>
<dbReference type="InterPro" id="IPR058525">
    <property type="entry name" value="DUF8212"/>
</dbReference>
<dbReference type="PANTHER" id="PTHR10622:SF10">
    <property type="entry name" value="HET DOMAIN-CONTAINING PROTEIN"/>
    <property type="match status" value="1"/>
</dbReference>
<evidence type="ECO:0000259" key="2">
    <source>
        <dbReference type="Pfam" id="PF26640"/>
    </source>
</evidence>
<accession>A0AAD9YQ49</accession>
<dbReference type="Pfam" id="PF26640">
    <property type="entry name" value="DUF8212"/>
    <property type="match status" value="1"/>
</dbReference>
<dbReference type="Pfam" id="PF06985">
    <property type="entry name" value="HET"/>
    <property type="match status" value="1"/>
</dbReference>
<evidence type="ECO:0000313" key="3">
    <source>
        <dbReference type="EMBL" id="KAK2775654.1"/>
    </source>
</evidence>
<dbReference type="InterPro" id="IPR010730">
    <property type="entry name" value="HET"/>
</dbReference>
<keyword evidence="4" id="KW-1185">Reference proteome</keyword>
<feature type="domain" description="DUF8212" evidence="2">
    <location>
        <begin position="250"/>
        <end position="273"/>
    </location>
</feature>
<dbReference type="AlphaFoldDB" id="A0AAD9YQ49"/>
<protein>
    <submittedName>
        <fullName evidence="3">Het domain-containing protein</fullName>
    </submittedName>
</protein>
<name>A0AAD9YQ49_COLKA</name>
<comment type="caution">
    <text evidence="3">The sequence shown here is derived from an EMBL/GenBank/DDBJ whole genome shotgun (WGS) entry which is preliminary data.</text>
</comment>